<dbReference type="Gene3D" id="3.40.50.300">
    <property type="entry name" value="P-loop containing nucleotide triphosphate hydrolases"/>
    <property type="match status" value="1"/>
</dbReference>
<name>A0A935W453_9PROT</name>
<evidence type="ECO:0000313" key="4">
    <source>
        <dbReference type="Proteomes" id="UP000706151"/>
    </source>
</evidence>
<evidence type="ECO:0000259" key="2">
    <source>
        <dbReference type="SMART" id="SM00382"/>
    </source>
</evidence>
<dbReference type="Pfam" id="PF07724">
    <property type="entry name" value="AAA_2"/>
    <property type="match status" value="1"/>
</dbReference>
<evidence type="ECO:0000256" key="1">
    <source>
        <dbReference type="SAM" id="MobiDB-lite"/>
    </source>
</evidence>
<dbReference type="SMART" id="SM00382">
    <property type="entry name" value="AAA"/>
    <property type="match status" value="1"/>
</dbReference>
<feature type="region of interest" description="Disordered" evidence="1">
    <location>
        <begin position="1"/>
        <end position="39"/>
    </location>
</feature>
<protein>
    <submittedName>
        <fullName evidence="3">AAA family ATPase</fullName>
    </submittedName>
</protein>
<dbReference type="GO" id="GO:0016887">
    <property type="term" value="F:ATP hydrolysis activity"/>
    <property type="evidence" value="ECO:0007669"/>
    <property type="project" value="InterPro"/>
</dbReference>
<organism evidence="3 4">
    <name type="scientific">Candidatus Accumulibacter affinis</name>
    <dbReference type="NCBI Taxonomy" id="2954384"/>
    <lineage>
        <taxon>Bacteria</taxon>
        <taxon>Pseudomonadati</taxon>
        <taxon>Pseudomonadota</taxon>
        <taxon>Betaproteobacteria</taxon>
        <taxon>Candidatus Accumulibacter</taxon>
    </lineage>
</organism>
<dbReference type="InterPro" id="IPR027417">
    <property type="entry name" value="P-loop_NTPase"/>
</dbReference>
<dbReference type="Pfam" id="PF07728">
    <property type="entry name" value="AAA_5"/>
    <property type="match status" value="1"/>
</dbReference>
<dbReference type="GO" id="GO:0005524">
    <property type="term" value="F:ATP binding"/>
    <property type="evidence" value="ECO:0007669"/>
    <property type="project" value="InterPro"/>
</dbReference>
<dbReference type="InterPro" id="IPR003959">
    <property type="entry name" value="ATPase_AAA_core"/>
</dbReference>
<evidence type="ECO:0000313" key="3">
    <source>
        <dbReference type="EMBL" id="MBK7953563.1"/>
    </source>
</evidence>
<gene>
    <name evidence="3" type="ORF">IPK02_06110</name>
</gene>
<dbReference type="SUPFAM" id="SSF52540">
    <property type="entry name" value="P-loop containing nucleoside triphosphate hydrolases"/>
    <property type="match status" value="1"/>
</dbReference>
<dbReference type="AlphaFoldDB" id="A0A935W453"/>
<accession>A0A935W453</accession>
<reference evidence="3 4" key="1">
    <citation type="submission" date="2020-10" db="EMBL/GenBank/DDBJ databases">
        <title>Connecting structure to function with the recovery of over 1000 high-quality activated sludge metagenome-assembled genomes encoding full-length rRNA genes using long-read sequencing.</title>
        <authorList>
            <person name="Singleton C.M."/>
            <person name="Petriglieri F."/>
            <person name="Kristensen J.M."/>
            <person name="Kirkegaard R.H."/>
            <person name="Michaelsen T.Y."/>
            <person name="Andersen M.H."/>
            <person name="Karst S.M."/>
            <person name="Dueholm M.S."/>
            <person name="Nielsen P.H."/>
            <person name="Albertsen M."/>
        </authorList>
    </citation>
    <scope>NUCLEOTIDE SEQUENCE [LARGE SCALE GENOMIC DNA]</scope>
    <source>
        <strain evidence="3">Fred_18-Q3-R57-64_BAT3C.720</strain>
    </source>
</reference>
<feature type="domain" description="AAA+ ATPase" evidence="2">
    <location>
        <begin position="56"/>
        <end position="268"/>
    </location>
</feature>
<dbReference type="Proteomes" id="UP000706151">
    <property type="component" value="Unassembled WGS sequence"/>
</dbReference>
<proteinExistence type="predicted"/>
<dbReference type="EMBL" id="JADJOT010000006">
    <property type="protein sequence ID" value="MBK7953563.1"/>
    <property type="molecule type" value="Genomic_DNA"/>
</dbReference>
<sequence>MDSFTGFGDSSALGRTPPPWVNSKGHPVADEQAPAHPAGYQADPGLVEAVNTALILAKPLLLTGRPGTGKSELAERIAWELGIGPVLRFEAQSLTEAQELFYRFDLVGQMADAQLAPAQKRQPLPAEYFLTFGPIGKAILYANPAAYGDLLEWDRRSDAATFALPTTADSAIVSSPAGADAAAVARARRSVVLIDEIDKAARDVPNDLLNGIERMEFRIRDLRNRLVAAPDDLHLRPIVVITSNSERDLPEPFLRRCVFYHIPDPTQNKLREILRARVAGLMPPDSGAAGPPAQAAGAPQLAPFYEALLSFFVAFRDDPAAHTAYTPGTSELLDWARVLQRLGASPALDLEGNKALLDRTLSAVVKHGDDVRVLLDAFRRLRQIELRPLAA</sequence>
<dbReference type="InterPro" id="IPR003593">
    <property type="entry name" value="AAA+_ATPase"/>
</dbReference>
<dbReference type="InterPro" id="IPR011704">
    <property type="entry name" value="ATPase_dyneun-rel_AAA"/>
</dbReference>
<comment type="caution">
    <text evidence="3">The sequence shown here is derived from an EMBL/GenBank/DDBJ whole genome shotgun (WGS) entry which is preliminary data.</text>
</comment>